<proteinExistence type="predicted"/>
<keyword evidence="3" id="KW-1185">Reference proteome</keyword>
<dbReference type="CDD" id="cd23451">
    <property type="entry name" value="beta-trefoil_Ricin_laminarinase"/>
    <property type="match status" value="1"/>
</dbReference>
<dbReference type="Pfam" id="PF00652">
    <property type="entry name" value="Ricin_B_lectin"/>
    <property type="match status" value="1"/>
</dbReference>
<dbReference type="InterPro" id="IPR000772">
    <property type="entry name" value="Ricin_B_lectin"/>
</dbReference>
<feature type="domain" description="Ricin B lectin" evidence="1">
    <location>
        <begin position="41"/>
        <end position="166"/>
    </location>
</feature>
<dbReference type="InterPro" id="IPR013319">
    <property type="entry name" value="GH11/12"/>
</dbReference>
<protein>
    <submittedName>
        <fullName evidence="2">Ricin-type beta-trefoil lectin domain protein</fullName>
    </submittedName>
</protein>
<dbReference type="GO" id="GO:0004553">
    <property type="term" value="F:hydrolase activity, hydrolyzing O-glycosyl compounds"/>
    <property type="evidence" value="ECO:0007669"/>
    <property type="project" value="InterPro"/>
</dbReference>
<name>A0A941IQK0_9ACTN</name>
<sequence>MTDSDYLIDLEAGFEIWQAGTGLATNAYSVDIGSGTTPPPTATGPITGYQGLCVDDRSASTAEKNPVQVYTCNGTSAQQWTVASGNTLQVLGMCLDVDAGGTADGTLVDLYTCNGTGAQVWVPQSNGELVNPQSGKCLDDTGWGGSGTQLQIWDCGDGANQQWILP</sequence>
<organism evidence="2 3">
    <name type="scientific">Actinospica durhamensis</name>
    <dbReference type="NCBI Taxonomy" id="1508375"/>
    <lineage>
        <taxon>Bacteria</taxon>
        <taxon>Bacillati</taxon>
        <taxon>Actinomycetota</taxon>
        <taxon>Actinomycetes</taxon>
        <taxon>Catenulisporales</taxon>
        <taxon>Actinospicaceae</taxon>
        <taxon>Actinospica</taxon>
    </lineage>
</organism>
<dbReference type="InterPro" id="IPR035992">
    <property type="entry name" value="Ricin_B-like_lectins"/>
</dbReference>
<dbReference type="Gene3D" id="2.80.10.50">
    <property type="match status" value="1"/>
</dbReference>
<dbReference type="EMBL" id="JAGSOG010000020">
    <property type="protein sequence ID" value="MBR7833008.1"/>
    <property type="molecule type" value="Genomic_DNA"/>
</dbReference>
<dbReference type="SUPFAM" id="SSF50370">
    <property type="entry name" value="Ricin B-like lectins"/>
    <property type="match status" value="1"/>
</dbReference>
<evidence type="ECO:0000313" key="2">
    <source>
        <dbReference type="EMBL" id="MBR7833008.1"/>
    </source>
</evidence>
<evidence type="ECO:0000313" key="3">
    <source>
        <dbReference type="Proteomes" id="UP000675781"/>
    </source>
</evidence>
<dbReference type="Gene3D" id="2.60.120.180">
    <property type="match status" value="1"/>
</dbReference>
<reference evidence="2" key="1">
    <citation type="submission" date="2021-04" db="EMBL/GenBank/DDBJ databases">
        <title>Genome based classification of Actinospica acidithermotolerans sp. nov., an actinobacterium isolated from an Indonesian hot spring.</title>
        <authorList>
            <person name="Kusuma A.B."/>
            <person name="Putra K.E."/>
            <person name="Nafisah S."/>
            <person name="Loh J."/>
            <person name="Nouioui I."/>
            <person name="Goodfellow M."/>
        </authorList>
    </citation>
    <scope>NUCLEOTIDE SEQUENCE</scope>
    <source>
        <strain evidence="2">CSCA 57</strain>
    </source>
</reference>
<comment type="caution">
    <text evidence="2">The sequence shown here is derived from an EMBL/GenBank/DDBJ whole genome shotgun (WGS) entry which is preliminary data.</text>
</comment>
<gene>
    <name evidence="2" type="ORF">KDL01_07025</name>
</gene>
<dbReference type="AlphaFoldDB" id="A0A941IQK0"/>
<dbReference type="Proteomes" id="UP000675781">
    <property type="component" value="Unassembled WGS sequence"/>
</dbReference>
<dbReference type="PROSITE" id="PS50231">
    <property type="entry name" value="RICIN_B_LECTIN"/>
    <property type="match status" value="1"/>
</dbReference>
<dbReference type="SMART" id="SM00458">
    <property type="entry name" value="RICIN"/>
    <property type="match status" value="1"/>
</dbReference>
<accession>A0A941IQK0</accession>
<evidence type="ECO:0000259" key="1">
    <source>
        <dbReference type="SMART" id="SM00458"/>
    </source>
</evidence>